<dbReference type="SUPFAM" id="SSF51182">
    <property type="entry name" value="RmlC-like cupins"/>
    <property type="match status" value="1"/>
</dbReference>
<dbReference type="AlphaFoldDB" id="A0A318HKX5"/>
<dbReference type="InterPro" id="IPR014710">
    <property type="entry name" value="RmlC-like_jellyroll"/>
</dbReference>
<dbReference type="Pfam" id="PF07883">
    <property type="entry name" value="Cupin_2"/>
    <property type="match status" value="1"/>
</dbReference>
<dbReference type="SMART" id="SM00530">
    <property type="entry name" value="HTH_XRE"/>
    <property type="match status" value="1"/>
</dbReference>
<comment type="caution">
    <text evidence="3">The sequence shown here is derived from an EMBL/GenBank/DDBJ whole genome shotgun (WGS) entry which is preliminary data.</text>
</comment>
<dbReference type="InterPro" id="IPR050807">
    <property type="entry name" value="TransReg_Diox_bact_type"/>
</dbReference>
<reference evidence="4" key="1">
    <citation type="submission" date="2018-05" db="EMBL/GenBank/DDBJ databases">
        <authorList>
            <person name="Deangelis K."/>
            <person name="Huntemann M."/>
            <person name="Clum A."/>
            <person name="Pillay M."/>
            <person name="Palaniappan K."/>
            <person name="Varghese N."/>
            <person name="Mikhailova N."/>
            <person name="Stamatis D."/>
            <person name="Reddy T."/>
            <person name="Daum C."/>
            <person name="Shapiro N."/>
            <person name="Ivanova N."/>
            <person name="Kyrpides N."/>
            <person name="Woyke T."/>
        </authorList>
    </citation>
    <scope>NUCLEOTIDE SEQUENCE [LARGE SCALE GENOMIC DNA]</scope>
    <source>
        <strain evidence="4">GAS496</strain>
    </source>
</reference>
<evidence type="ECO:0000256" key="1">
    <source>
        <dbReference type="ARBA" id="ARBA00023125"/>
    </source>
</evidence>
<dbReference type="PROSITE" id="PS50943">
    <property type="entry name" value="HTH_CROC1"/>
    <property type="match status" value="1"/>
</dbReference>
<gene>
    <name evidence="3" type="ORF">C8E89_12338</name>
</gene>
<dbReference type="Gene3D" id="1.10.260.40">
    <property type="entry name" value="lambda repressor-like DNA-binding domains"/>
    <property type="match status" value="1"/>
</dbReference>
<protein>
    <submittedName>
        <fullName evidence="3">XRE family transcriptional regulator</fullName>
    </submittedName>
</protein>
<dbReference type="InterPro" id="IPR010982">
    <property type="entry name" value="Lambda_DNA-bd_dom_sf"/>
</dbReference>
<sequence length="191" mass="20760">MTANVDLEVVGQRLRAARDRRGLTLAQLANLTGLTKAHLSRLESGERQASIGALVGLSSALGTKVSALLGEDVAASPLTTYTPDVPRHRANGLEIASCSGFHDSHILEAMRVTIRADRRPSAPVQHIGEEWLYIQRGTIDLEYDGTVYELATDDAVHFDANRPHRLTTRDVSAELLLVSAKSPTKLAQIHH</sequence>
<dbReference type="PANTHER" id="PTHR46797">
    <property type="entry name" value="HTH-TYPE TRANSCRIPTIONAL REGULATOR"/>
    <property type="match status" value="1"/>
</dbReference>
<dbReference type="GO" id="GO:0005829">
    <property type="term" value="C:cytosol"/>
    <property type="evidence" value="ECO:0007669"/>
    <property type="project" value="TreeGrafter"/>
</dbReference>
<evidence type="ECO:0000313" key="3">
    <source>
        <dbReference type="EMBL" id="PXX03236.1"/>
    </source>
</evidence>
<dbReference type="GO" id="GO:0003677">
    <property type="term" value="F:DNA binding"/>
    <property type="evidence" value="ECO:0007669"/>
    <property type="project" value="UniProtKB-KW"/>
</dbReference>
<dbReference type="InterPro" id="IPR001387">
    <property type="entry name" value="Cro/C1-type_HTH"/>
</dbReference>
<dbReference type="SUPFAM" id="SSF47413">
    <property type="entry name" value="lambda repressor-like DNA-binding domains"/>
    <property type="match status" value="1"/>
</dbReference>
<keyword evidence="1" id="KW-0238">DNA-binding</keyword>
<dbReference type="InterPro" id="IPR011051">
    <property type="entry name" value="RmlC_Cupin_sf"/>
</dbReference>
<dbReference type="InterPro" id="IPR013096">
    <property type="entry name" value="Cupin_2"/>
</dbReference>
<dbReference type="GO" id="GO:0003700">
    <property type="term" value="F:DNA-binding transcription factor activity"/>
    <property type="evidence" value="ECO:0007669"/>
    <property type="project" value="TreeGrafter"/>
</dbReference>
<accession>A0A318HKX5</accession>
<proteinExistence type="predicted"/>
<evidence type="ECO:0000313" key="4">
    <source>
        <dbReference type="Proteomes" id="UP000247781"/>
    </source>
</evidence>
<keyword evidence="4" id="KW-1185">Reference proteome</keyword>
<reference evidence="3 4" key="2">
    <citation type="submission" date="2018-06" db="EMBL/GenBank/DDBJ databases">
        <title>Sequencing of bacterial isolates from soil warming experiment in Harvard Forest, Massachusetts, USA.</title>
        <authorList>
            <person name="Deangelis K.PhD."/>
        </authorList>
    </citation>
    <scope>NUCLEOTIDE SEQUENCE [LARGE SCALE GENOMIC DNA]</scope>
    <source>
        <strain evidence="3 4">GAS496</strain>
    </source>
</reference>
<dbReference type="CDD" id="cd02209">
    <property type="entry name" value="cupin_XRE_C"/>
    <property type="match status" value="1"/>
</dbReference>
<name>A0A318HKX5_9MYCO</name>
<evidence type="ECO:0000259" key="2">
    <source>
        <dbReference type="PROSITE" id="PS50943"/>
    </source>
</evidence>
<dbReference type="PANTHER" id="PTHR46797:SF1">
    <property type="entry name" value="METHYLPHOSPHONATE SYNTHASE"/>
    <property type="match status" value="1"/>
</dbReference>
<dbReference type="EMBL" id="QJJU01000023">
    <property type="protein sequence ID" value="PXX03236.1"/>
    <property type="molecule type" value="Genomic_DNA"/>
</dbReference>
<dbReference type="Pfam" id="PF01381">
    <property type="entry name" value="HTH_3"/>
    <property type="match status" value="1"/>
</dbReference>
<feature type="domain" description="HTH cro/C1-type" evidence="2">
    <location>
        <begin position="14"/>
        <end position="68"/>
    </location>
</feature>
<dbReference type="CDD" id="cd00093">
    <property type="entry name" value="HTH_XRE"/>
    <property type="match status" value="1"/>
</dbReference>
<dbReference type="Proteomes" id="UP000247781">
    <property type="component" value="Unassembled WGS sequence"/>
</dbReference>
<dbReference type="RefSeq" id="WP_181428398.1">
    <property type="nucleotide sequence ID" value="NZ_QJJU01000023.1"/>
</dbReference>
<organism evidence="3 4">
    <name type="scientific">Mycolicibacterium moriokaense</name>
    <dbReference type="NCBI Taxonomy" id="39691"/>
    <lineage>
        <taxon>Bacteria</taxon>
        <taxon>Bacillati</taxon>
        <taxon>Actinomycetota</taxon>
        <taxon>Actinomycetes</taxon>
        <taxon>Mycobacteriales</taxon>
        <taxon>Mycobacteriaceae</taxon>
        <taxon>Mycolicibacterium</taxon>
    </lineage>
</organism>
<dbReference type="Gene3D" id="2.60.120.10">
    <property type="entry name" value="Jelly Rolls"/>
    <property type="match status" value="1"/>
</dbReference>